<protein>
    <submittedName>
        <fullName evidence="7">DUF423 domain-containing protein</fullName>
    </submittedName>
</protein>
<accession>A0A5D0QZV8</accession>
<comment type="subcellular location">
    <subcellularLocation>
        <location evidence="1">Membrane</location>
        <topology evidence="1">Multi-pass membrane protein</topology>
    </subcellularLocation>
</comment>
<keyword evidence="3 6" id="KW-0812">Transmembrane</keyword>
<comment type="similarity">
    <text evidence="2">Belongs to the UPF0382 family.</text>
</comment>
<dbReference type="EMBL" id="VSKL01000001">
    <property type="protein sequence ID" value="TYB74790.1"/>
    <property type="molecule type" value="Genomic_DNA"/>
</dbReference>
<gene>
    <name evidence="7" type="ORF">ES675_01250</name>
</gene>
<dbReference type="PANTHER" id="PTHR43461:SF1">
    <property type="entry name" value="TRANSMEMBRANE PROTEIN 256"/>
    <property type="match status" value="1"/>
</dbReference>
<evidence type="ECO:0000256" key="4">
    <source>
        <dbReference type="ARBA" id="ARBA00022989"/>
    </source>
</evidence>
<keyword evidence="5 6" id="KW-0472">Membrane</keyword>
<evidence type="ECO:0000256" key="2">
    <source>
        <dbReference type="ARBA" id="ARBA00009694"/>
    </source>
</evidence>
<keyword evidence="4 6" id="KW-1133">Transmembrane helix</keyword>
<feature type="transmembrane region" description="Helical" evidence="6">
    <location>
        <begin position="45"/>
        <end position="62"/>
    </location>
</feature>
<evidence type="ECO:0000256" key="1">
    <source>
        <dbReference type="ARBA" id="ARBA00004141"/>
    </source>
</evidence>
<comment type="caution">
    <text evidence="7">The sequence shown here is derived from an EMBL/GenBank/DDBJ whole genome shotgun (WGS) entry which is preliminary data.</text>
</comment>
<evidence type="ECO:0000313" key="8">
    <source>
        <dbReference type="Proteomes" id="UP000324358"/>
    </source>
</evidence>
<dbReference type="GO" id="GO:0005886">
    <property type="term" value="C:plasma membrane"/>
    <property type="evidence" value="ECO:0007669"/>
    <property type="project" value="TreeGrafter"/>
</dbReference>
<organism evidence="7 8">
    <name type="scientific">Bizionia algoritergicola</name>
    <dbReference type="NCBI Taxonomy" id="291187"/>
    <lineage>
        <taxon>Bacteria</taxon>
        <taxon>Pseudomonadati</taxon>
        <taxon>Bacteroidota</taxon>
        <taxon>Flavobacteriia</taxon>
        <taxon>Flavobacteriales</taxon>
        <taxon>Flavobacteriaceae</taxon>
        <taxon>Bizionia</taxon>
    </lineage>
</organism>
<dbReference type="OrthoDB" id="9802121at2"/>
<reference evidence="7 8" key="1">
    <citation type="submission" date="2019-08" db="EMBL/GenBank/DDBJ databases">
        <title>Genomes of Antarctic Bizionia species.</title>
        <authorList>
            <person name="Bowman J.P."/>
        </authorList>
    </citation>
    <scope>NUCLEOTIDE SEQUENCE [LARGE SCALE GENOMIC DNA]</scope>
    <source>
        <strain evidence="7 8">APA-1</strain>
    </source>
</reference>
<sequence>MNSKILSLGAFLGLTAVILGAFGAHGLQSLIAPEQIATFETGVRYQMYHALFLLFLGTSSTVNAKTKQIIFYLILFGVLLFSGSIYGLATNSLTAFNFKAIAFITPIGGLLLIISWLLLLIKFLKNRTDISKN</sequence>
<dbReference type="InterPro" id="IPR006696">
    <property type="entry name" value="DUF423"/>
</dbReference>
<dbReference type="AlphaFoldDB" id="A0A5D0QZV8"/>
<dbReference type="PANTHER" id="PTHR43461">
    <property type="entry name" value="TRANSMEMBRANE PROTEIN 256"/>
    <property type="match status" value="1"/>
</dbReference>
<feature type="transmembrane region" description="Helical" evidence="6">
    <location>
        <begin position="101"/>
        <end position="124"/>
    </location>
</feature>
<evidence type="ECO:0000256" key="6">
    <source>
        <dbReference type="SAM" id="Phobius"/>
    </source>
</evidence>
<dbReference type="RefSeq" id="WP_066250802.1">
    <property type="nucleotide sequence ID" value="NZ_VSKL01000001.1"/>
</dbReference>
<evidence type="ECO:0000256" key="5">
    <source>
        <dbReference type="ARBA" id="ARBA00023136"/>
    </source>
</evidence>
<keyword evidence="8" id="KW-1185">Reference proteome</keyword>
<name>A0A5D0QZV8_9FLAO</name>
<feature type="transmembrane region" description="Helical" evidence="6">
    <location>
        <begin position="69"/>
        <end position="89"/>
    </location>
</feature>
<proteinExistence type="inferred from homology"/>
<dbReference type="Pfam" id="PF04241">
    <property type="entry name" value="DUF423"/>
    <property type="match status" value="1"/>
</dbReference>
<dbReference type="Proteomes" id="UP000324358">
    <property type="component" value="Unassembled WGS sequence"/>
</dbReference>
<evidence type="ECO:0000256" key="3">
    <source>
        <dbReference type="ARBA" id="ARBA00022692"/>
    </source>
</evidence>
<evidence type="ECO:0000313" key="7">
    <source>
        <dbReference type="EMBL" id="TYB74790.1"/>
    </source>
</evidence>